<keyword evidence="1" id="KW-0677">Repeat</keyword>
<dbReference type="NCBIfam" id="NF009566">
    <property type="entry name" value="PRK13020.1"/>
    <property type="match status" value="1"/>
</dbReference>
<evidence type="ECO:0000256" key="2">
    <source>
        <dbReference type="NCBIfam" id="TIGR00187"/>
    </source>
</evidence>
<dbReference type="RefSeq" id="WP_169075778.1">
    <property type="nucleotide sequence ID" value="NZ_JABBXH010000004.1"/>
</dbReference>
<feature type="domain" description="Lumazine-binding" evidence="4">
    <location>
        <begin position="103"/>
        <end position="199"/>
    </location>
</feature>
<dbReference type="EC" id="2.5.1.9" evidence="2"/>
<dbReference type="InterPro" id="IPR026017">
    <property type="entry name" value="Lumazine-bd_dom"/>
</dbReference>
<protein>
    <recommendedName>
        <fullName evidence="2">Riboflavin synthase</fullName>
        <ecNumber evidence="2">2.5.1.9</ecNumber>
    </recommendedName>
</protein>
<dbReference type="PROSITE" id="PS51177">
    <property type="entry name" value="LUMAZINE_BIND"/>
    <property type="match status" value="2"/>
</dbReference>
<gene>
    <name evidence="5" type="ORF">HII17_12805</name>
</gene>
<accession>A0A7Y0LE03</accession>
<dbReference type="InterPro" id="IPR023366">
    <property type="entry name" value="ATP_synth_asu-like_sf"/>
</dbReference>
<reference evidence="5 6" key="1">
    <citation type="submission" date="2020-04" db="EMBL/GenBank/DDBJ databases">
        <title>Thalassotalea sp. M1531, isolated from the surface of marine red alga.</title>
        <authorList>
            <person name="Pang L."/>
            <person name="Lu D.-C."/>
        </authorList>
    </citation>
    <scope>NUCLEOTIDE SEQUENCE [LARGE SCALE GENOMIC DNA]</scope>
    <source>
        <strain evidence="5 6">M1531</strain>
    </source>
</reference>
<dbReference type="InterPro" id="IPR017938">
    <property type="entry name" value="Riboflavin_synthase-like_b-brl"/>
</dbReference>
<evidence type="ECO:0000259" key="4">
    <source>
        <dbReference type="PROSITE" id="PS51177"/>
    </source>
</evidence>
<evidence type="ECO:0000256" key="1">
    <source>
        <dbReference type="ARBA" id="ARBA00022737"/>
    </source>
</evidence>
<dbReference type="AlphaFoldDB" id="A0A7Y0LE03"/>
<dbReference type="GO" id="GO:0009231">
    <property type="term" value="P:riboflavin biosynthetic process"/>
    <property type="evidence" value="ECO:0007669"/>
    <property type="project" value="TreeGrafter"/>
</dbReference>
<sequence length="207" mass="22867">MFTGIVQCKAKVNHVQTTNGICRLIIEVQNQYAQAIELGVSIAINGVCLTVVKQVVSDMKNQLIYFDIIDETLRVTNLSSINTNDYVNFERSLKVGDEIGGHQVSGHIHAKACVNEVTHNEDNCAITFELISGEGKYIFEKGFITINGVSLTVGQVKANQFSVHLIPETLARTNIGEIGKESVVNIEFDQQTITIVNTLERMKLTLN</sequence>
<name>A0A7Y0LE03_9GAMM</name>
<dbReference type="SUPFAM" id="SSF63380">
    <property type="entry name" value="Riboflavin synthase domain-like"/>
    <property type="match status" value="2"/>
</dbReference>
<dbReference type="NCBIfam" id="TIGR00187">
    <property type="entry name" value="ribE"/>
    <property type="match status" value="1"/>
</dbReference>
<dbReference type="NCBIfam" id="NF006767">
    <property type="entry name" value="PRK09289.1"/>
    <property type="match status" value="1"/>
</dbReference>
<dbReference type="InterPro" id="IPR001783">
    <property type="entry name" value="Lumazine-bd"/>
</dbReference>
<comment type="caution">
    <text evidence="5">The sequence shown here is derived from an EMBL/GenBank/DDBJ whole genome shotgun (WGS) entry which is preliminary data.</text>
</comment>
<dbReference type="CDD" id="cd00402">
    <property type="entry name" value="Riboflavin_synthase_like"/>
    <property type="match status" value="1"/>
</dbReference>
<evidence type="ECO:0000313" key="5">
    <source>
        <dbReference type="EMBL" id="NMP32444.1"/>
    </source>
</evidence>
<dbReference type="EMBL" id="JABBXH010000004">
    <property type="protein sequence ID" value="NMP32444.1"/>
    <property type="molecule type" value="Genomic_DNA"/>
</dbReference>
<keyword evidence="6" id="KW-1185">Reference proteome</keyword>
<feature type="repeat" description="Lumazine-binding" evidence="3">
    <location>
        <begin position="1"/>
        <end position="102"/>
    </location>
</feature>
<dbReference type="Gene3D" id="2.40.30.20">
    <property type="match status" value="2"/>
</dbReference>
<dbReference type="Pfam" id="PF00677">
    <property type="entry name" value="Lum_binding"/>
    <property type="match status" value="2"/>
</dbReference>
<dbReference type="Proteomes" id="UP000568664">
    <property type="component" value="Unassembled WGS sequence"/>
</dbReference>
<dbReference type="PANTHER" id="PTHR21098:SF0">
    <property type="entry name" value="RIBOFLAVIN SYNTHASE"/>
    <property type="match status" value="1"/>
</dbReference>
<proteinExistence type="predicted"/>
<dbReference type="PIRSF" id="PIRSF000498">
    <property type="entry name" value="Riboflavin_syn_A"/>
    <property type="match status" value="1"/>
</dbReference>
<evidence type="ECO:0000313" key="6">
    <source>
        <dbReference type="Proteomes" id="UP000568664"/>
    </source>
</evidence>
<dbReference type="PANTHER" id="PTHR21098">
    <property type="entry name" value="RIBOFLAVIN SYNTHASE ALPHA CHAIN"/>
    <property type="match status" value="1"/>
</dbReference>
<feature type="repeat" description="Lumazine-binding" evidence="3">
    <location>
        <begin position="103"/>
        <end position="199"/>
    </location>
</feature>
<feature type="domain" description="Lumazine-binding" evidence="4">
    <location>
        <begin position="1"/>
        <end position="102"/>
    </location>
</feature>
<dbReference type="GO" id="GO:0004746">
    <property type="term" value="F:riboflavin synthase activity"/>
    <property type="evidence" value="ECO:0007669"/>
    <property type="project" value="UniProtKB-UniRule"/>
</dbReference>
<evidence type="ECO:0000256" key="3">
    <source>
        <dbReference type="PROSITE-ProRule" id="PRU00524"/>
    </source>
</evidence>
<organism evidence="5 6">
    <name type="scientific">Thalassotalea algicola</name>
    <dbReference type="NCBI Taxonomy" id="2716224"/>
    <lineage>
        <taxon>Bacteria</taxon>
        <taxon>Pseudomonadati</taxon>
        <taxon>Pseudomonadota</taxon>
        <taxon>Gammaproteobacteria</taxon>
        <taxon>Alteromonadales</taxon>
        <taxon>Colwelliaceae</taxon>
        <taxon>Thalassotalea</taxon>
    </lineage>
</organism>